<dbReference type="InterPro" id="IPR004149">
    <property type="entry name" value="Znf_DNAligase_C4"/>
</dbReference>
<dbReference type="Gene3D" id="3.30.470.30">
    <property type="entry name" value="DNA ligase/mRNA capping enzyme"/>
    <property type="match status" value="1"/>
</dbReference>
<dbReference type="InterPro" id="IPR012340">
    <property type="entry name" value="NA-bd_OB-fold"/>
</dbReference>
<dbReference type="InterPro" id="IPR013839">
    <property type="entry name" value="DNAligase_adenylation"/>
</dbReference>
<dbReference type="FunFam" id="1.10.150.20:FF:000007">
    <property type="entry name" value="DNA ligase"/>
    <property type="match status" value="1"/>
</dbReference>
<dbReference type="Gene3D" id="1.10.287.610">
    <property type="entry name" value="Helix hairpin bin"/>
    <property type="match status" value="1"/>
</dbReference>
<keyword evidence="11" id="KW-0234">DNA repair</keyword>
<evidence type="ECO:0000256" key="5">
    <source>
        <dbReference type="ARBA" id="ARBA00022705"/>
    </source>
</evidence>
<evidence type="ECO:0000256" key="8">
    <source>
        <dbReference type="ARBA" id="ARBA00022833"/>
    </source>
</evidence>
<evidence type="ECO:0000256" key="3">
    <source>
        <dbReference type="ARBA" id="ARBA00012722"/>
    </source>
</evidence>
<dbReference type="InterPro" id="IPR013840">
    <property type="entry name" value="DNAligase_N"/>
</dbReference>
<evidence type="ECO:0000313" key="16">
    <source>
        <dbReference type="Proteomes" id="UP001174909"/>
    </source>
</evidence>
<evidence type="ECO:0000256" key="1">
    <source>
        <dbReference type="ARBA" id="ARBA00001946"/>
    </source>
</evidence>
<evidence type="ECO:0000259" key="14">
    <source>
        <dbReference type="SMART" id="SM00532"/>
    </source>
</evidence>
<keyword evidence="4 15" id="KW-0436">Ligase</keyword>
<feature type="domain" description="Helix-hairpin-helix DNA-binding motif class 1" evidence="13">
    <location>
        <begin position="479"/>
        <end position="498"/>
    </location>
</feature>
<dbReference type="FunFam" id="1.10.287.610:FF:000002">
    <property type="entry name" value="DNA ligase"/>
    <property type="match status" value="1"/>
</dbReference>
<evidence type="ECO:0000256" key="6">
    <source>
        <dbReference type="ARBA" id="ARBA00022723"/>
    </source>
</evidence>
<gene>
    <name evidence="15" type="ORF">GBAR_LOCUS3988</name>
</gene>
<dbReference type="InterPro" id="IPR041663">
    <property type="entry name" value="DisA/LigA_HHH"/>
</dbReference>
<dbReference type="PROSITE" id="PS01056">
    <property type="entry name" value="DNA_LIGASE_N2"/>
    <property type="match status" value="1"/>
</dbReference>
<comment type="function">
    <text evidence="2">DNA ligase that catalyzes the formation of phosphodiester linkages between 5'-phosphoryl and 3'-hydroxyl groups in double-stranded DNA using NAD as a coenzyme and as the energy source for the reaction. It is essential for DNA replication and repair of damaged DNA.</text>
</comment>
<dbReference type="NCBIfam" id="NF005932">
    <property type="entry name" value="PRK07956.1"/>
    <property type="match status" value="1"/>
</dbReference>
<dbReference type="Gene3D" id="6.20.10.30">
    <property type="match status" value="1"/>
</dbReference>
<dbReference type="InterPro" id="IPR001679">
    <property type="entry name" value="DNA_ligase"/>
</dbReference>
<dbReference type="GO" id="GO:0046872">
    <property type="term" value="F:metal ion binding"/>
    <property type="evidence" value="ECO:0007669"/>
    <property type="project" value="UniProtKB-KW"/>
</dbReference>
<dbReference type="NCBIfam" id="TIGR00575">
    <property type="entry name" value="dnlj"/>
    <property type="match status" value="1"/>
</dbReference>
<dbReference type="SUPFAM" id="SSF50249">
    <property type="entry name" value="Nucleic acid-binding proteins"/>
    <property type="match status" value="1"/>
</dbReference>
<dbReference type="HAMAP" id="MF_01588">
    <property type="entry name" value="DNA_ligase_A"/>
    <property type="match status" value="1"/>
</dbReference>
<organism evidence="15 16">
    <name type="scientific">Geodia barretti</name>
    <name type="common">Barrett's horny sponge</name>
    <dbReference type="NCBI Taxonomy" id="519541"/>
    <lineage>
        <taxon>Eukaryota</taxon>
        <taxon>Metazoa</taxon>
        <taxon>Porifera</taxon>
        <taxon>Demospongiae</taxon>
        <taxon>Heteroscleromorpha</taxon>
        <taxon>Tetractinellida</taxon>
        <taxon>Astrophorina</taxon>
        <taxon>Geodiidae</taxon>
        <taxon>Geodia</taxon>
    </lineage>
</organism>
<evidence type="ECO:0000256" key="10">
    <source>
        <dbReference type="ARBA" id="ARBA00023027"/>
    </source>
</evidence>
<dbReference type="SMART" id="SM00278">
    <property type="entry name" value="HhH1"/>
    <property type="match status" value="2"/>
</dbReference>
<dbReference type="PIRSF" id="PIRSF001604">
    <property type="entry name" value="LigA"/>
    <property type="match status" value="1"/>
</dbReference>
<dbReference type="PANTHER" id="PTHR23389">
    <property type="entry name" value="CHROMOSOME TRANSMISSION FIDELITY FACTOR 18"/>
    <property type="match status" value="1"/>
</dbReference>
<keyword evidence="9" id="KW-0460">Magnesium</keyword>
<dbReference type="SUPFAM" id="SSF47781">
    <property type="entry name" value="RuvA domain 2-like"/>
    <property type="match status" value="1"/>
</dbReference>
<dbReference type="PROSITE" id="PS01055">
    <property type="entry name" value="DNA_LIGASE_N1"/>
    <property type="match status" value="1"/>
</dbReference>
<dbReference type="PANTHER" id="PTHR23389:SF9">
    <property type="entry name" value="DNA LIGASE"/>
    <property type="match status" value="1"/>
</dbReference>
<dbReference type="EC" id="6.5.1.2" evidence="3"/>
<keyword evidence="10" id="KW-0520">NAD</keyword>
<evidence type="ECO:0000259" key="13">
    <source>
        <dbReference type="SMART" id="SM00278"/>
    </source>
</evidence>
<dbReference type="Proteomes" id="UP001174909">
    <property type="component" value="Unassembled WGS sequence"/>
</dbReference>
<dbReference type="GO" id="GO:0006281">
    <property type="term" value="P:DNA repair"/>
    <property type="evidence" value="ECO:0007669"/>
    <property type="project" value="UniProtKB-KW"/>
</dbReference>
<feature type="domain" description="NAD-dependent DNA ligase N-terminal" evidence="14">
    <location>
        <begin position="5"/>
        <end position="447"/>
    </location>
</feature>
<dbReference type="SUPFAM" id="SSF56091">
    <property type="entry name" value="DNA ligase/mRNA capping enzyme, catalytic domain"/>
    <property type="match status" value="1"/>
</dbReference>
<feature type="domain" description="Helix-hairpin-helix DNA-binding motif class 1" evidence="13">
    <location>
        <begin position="543"/>
        <end position="562"/>
    </location>
</feature>
<dbReference type="GO" id="GO:0005829">
    <property type="term" value="C:cytosol"/>
    <property type="evidence" value="ECO:0007669"/>
    <property type="project" value="TreeGrafter"/>
</dbReference>
<dbReference type="GO" id="GO:0003911">
    <property type="term" value="F:DNA ligase (NAD+) activity"/>
    <property type="evidence" value="ECO:0007669"/>
    <property type="project" value="UniProtKB-EC"/>
</dbReference>
<dbReference type="Gene3D" id="1.10.150.20">
    <property type="entry name" value="5' to 3' exonuclease, C-terminal subdomain"/>
    <property type="match status" value="2"/>
</dbReference>
<dbReference type="CDD" id="cd00114">
    <property type="entry name" value="LIGANc"/>
    <property type="match status" value="1"/>
</dbReference>
<reference evidence="15" key="1">
    <citation type="submission" date="2023-03" db="EMBL/GenBank/DDBJ databases">
        <authorList>
            <person name="Steffen K."/>
            <person name="Cardenas P."/>
        </authorList>
    </citation>
    <scope>NUCLEOTIDE SEQUENCE</scope>
</reference>
<keyword evidence="8" id="KW-0862">Zinc</keyword>
<comment type="caution">
    <text evidence="15">The sequence shown here is derived from an EMBL/GenBank/DDBJ whole genome shotgun (WGS) entry which is preliminary data.</text>
</comment>
<dbReference type="InterPro" id="IPR018239">
    <property type="entry name" value="DNA_ligase_AS"/>
</dbReference>
<sequence length="598" mass="67368">MADDSIVQRVAELRRELHYHNHRYYVMDDPVISDFDYDMLLQELRTIEEEHPELVTPDSPTHRIGGDPAEGFVQVEHRHTMLSLGNAFDDESLEAWYRRVRNLLDDADFSMTCELKIDGLAVSLVYEDGVFVQGATRGNGFVGENVTQNLRTIRSIPLVLQGDPPPYLEVRGEVYMPVESFRRLNEERAERGEQLFANPRNSGAGTIRQLDPKVTASRNMQIWAYSLGDAGDVPGLPDHWEALEWLKSLGFRINPNNRLCYTVEEVKDYYREFVERRHGLPYEVDGVVVKVNPFNYQSSLGVVGREPRWAVAYKFPAERAVTRLLEIGINVGRTGSLNPYAVLDPVVVSGATVRHASLHNEEDIRRKDIRVGDWVTIERAGDVIPQVVGPILDRRDRDAVKFQMPEACPECGTSVVKPEGEAMHRCPNASCPAQFFELLKHFVSRGAMDMDGLGEQWCRILIDQGFASTVSDLYFLEKDKLLELDRMGDRLATKIMDNIEASKNRPLPRILFALGVTHVGAEVAELLTQRYASVDLLAKASQDALTQIPGIGPKIAESIYDYFQVEGNLAVIEKLKQAGVKLHHEIEIVDPVNCTGMA</sequence>
<dbReference type="InterPro" id="IPR033136">
    <property type="entry name" value="DNA_ligase_CS"/>
</dbReference>
<evidence type="ECO:0000256" key="11">
    <source>
        <dbReference type="ARBA" id="ARBA00023204"/>
    </source>
</evidence>
<evidence type="ECO:0000256" key="9">
    <source>
        <dbReference type="ARBA" id="ARBA00022842"/>
    </source>
</evidence>
<dbReference type="InterPro" id="IPR003583">
    <property type="entry name" value="Hlx-hairpin-Hlx_DNA-bd_motif"/>
</dbReference>
<keyword evidence="5" id="KW-0235">DNA replication</keyword>
<dbReference type="GO" id="GO:0003677">
    <property type="term" value="F:DNA binding"/>
    <property type="evidence" value="ECO:0007669"/>
    <property type="project" value="InterPro"/>
</dbReference>
<evidence type="ECO:0000256" key="12">
    <source>
        <dbReference type="ARBA" id="ARBA00034005"/>
    </source>
</evidence>
<keyword evidence="6" id="KW-0479">Metal-binding</keyword>
<dbReference type="Pfam" id="PF03120">
    <property type="entry name" value="OB_DNA_ligase"/>
    <property type="match status" value="1"/>
</dbReference>
<keyword evidence="7" id="KW-0227">DNA damage</keyword>
<evidence type="ECO:0000256" key="4">
    <source>
        <dbReference type="ARBA" id="ARBA00022598"/>
    </source>
</evidence>
<proteinExistence type="inferred from homology"/>
<dbReference type="Gene3D" id="2.40.50.140">
    <property type="entry name" value="Nucleic acid-binding proteins"/>
    <property type="match status" value="1"/>
</dbReference>
<dbReference type="Pfam" id="PF12826">
    <property type="entry name" value="HHH_2"/>
    <property type="match status" value="1"/>
</dbReference>
<dbReference type="InterPro" id="IPR004150">
    <property type="entry name" value="NAD_DNA_ligase_OB"/>
</dbReference>
<dbReference type="AlphaFoldDB" id="A0AA35W9I2"/>
<comment type="cofactor">
    <cofactor evidence="1">
        <name>Mg(2+)</name>
        <dbReference type="ChEBI" id="CHEBI:18420"/>
    </cofactor>
</comment>
<comment type="catalytic activity">
    <reaction evidence="12">
        <text>NAD(+) + (deoxyribonucleotide)n-3'-hydroxyl + 5'-phospho-(deoxyribonucleotide)m = (deoxyribonucleotide)n+m + AMP + beta-nicotinamide D-nucleotide.</text>
        <dbReference type="EC" id="6.5.1.2"/>
    </reaction>
</comment>
<dbReference type="Pfam" id="PF03119">
    <property type="entry name" value="DNA_ligase_ZBD"/>
    <property type="match status" value="1"/>
</dbReference>
<dbReference type="InterPro" id="IPR010994">
    <property type="entry name" value="RuvA_2-like"/>
</dbReference>
<dbReference type="FunFam" id="1.10.150.20:FF:000006">
    <property type="entry name" value="DNA ligase"/>
    <property type="match status" value="1"/>
</dbReference>
<protein>
    <recommendedName>
        <fullName evidence="3">DNA ligase (NAD(+))</fullName>
        <ecNumber evidence="3">6.5.1.2</ecNumber>
    </recommendedName>
</protein>
<dbReference type="FunFam" id="3.30.470.30:FF:000001">
    <property type="entry name" value="DNA ligase"/>
    <property type="match status" value="1"/>
</dbReference>
<dbReference type="EMBL" id="CASHTH010000569">
    <property type="protein sequence ID" value="CAI8004719.1"/>
    <property type="molecule type" value="Genomic_DNA"/>
</dbReference>
<evidence type="ECO:0000256" key="2">
    <source>
        <dbReference type="ARBA" id="ARBA00004067"/>
    </source>
</evidence>
<evidence type="ECO:0000256" key="7">
    <source>
        <dbReference type="ARBA" id="ARBA00022763"/>
    </source>
</evidence>
<keyword evidence="16" id="KW-1185">Reference proteome</keyword>
<dbReference type="SMART" id="SM00532">
    <property type="entry name" value="LIGANc"/>
    <property type="match status" value="1"/>
</dbReference>
<name>A0AA35W9I2_GEOBA</name>
<evidence type="ECO:0000313" key="15">
    <source>
        <dbReference type="EMBL" id="CAI8004719.1"/>
    </source>
</evidence>
<accession>A0AA35W9I2</accession>
<dbReference type="GO" id="GO:0006260">
    <property type="term" value="P:DNA replication"/>
    <property type="evidence" value="ECO:0007669"/>
    <property type="project" value="UniProtKB-KW"/>
</dbReference>
<dbReference type="Pfam" id="PF01653">
    <property type="entry name" value="DNA_ligase_aden"/>
    <property type="match status" value="1"/>
</dbReference>